<protein>
    <submittedName>
        <fullName evidence="3">Peptidoglycan-binding domain 1 protein</fullName>
    </submittedName>
</protein>
<dbReference type="OrthoDB" id="9813532at2"/>
<dbReference type="InterPro" id="IPR002477">
    <property type="entry name" value="Peptidoglycan-bd-like"/>
</dbReference>
<organism evidence="3">
    <name type="scientific">Solibacter usitatus (strain Ellin6076)</name>
    <dbReference type="NCBI Taxonomy" id="234267"/>
    <lineage>
        <taxon>Bacteria</taxon>
        <taxon>Pseudomonadati</taxon>
        <taxon>Acidobacteriota</taxon>
        <taxon>Terriglobia</taxon>
        <taxon>Bryobacterales</taxon>
        <taxon>Solibacteraceae</taxon>
        <taxon>Candidatus Solibacter</taxon>
    </lineage>
</organism>
<sequence length="262" mass="27237">MSAASQPAIAFPGHVVKAGSDDKASVLAIQQRLNLTQDGVFSAETQEAVQLFQARSLDFQDHPLTVDGQVGPMTWAALFRSPVPPSPAAPANSLLGAVLAIAGGEVGVMEEPPGSNRGPKVNQYLASVGLNAMDGSFAWCAAFVYWCFAQASATLSVPNPAIRTAGALDVWNLAGPKGFRRVTCAEASDRPALVNPGVIFVISTGGGHGHVGFVESVSGVVLTTIEGNTNDGGSREGVGVFRRTARRISNINQGFVDYSART</sequence>
<feature type="domain" description="Peptidase C51" evidence="2">
    <location>
        <begin position="135"/>
        <end position="228"/>
    </location>
</feature>
<dbReference type="InterPro" id="IPR036366">
    <property type="entry name" value="PGBDSf"/>
</dbReference>
<dbReference type="STRING" id="234267.Acid_5388"/>
<evidence type="ECO:0000259" key="1">
    <source>
        <dbReference type="Pfam" id="PF01471"/>
    </source>
</evidence>
<dbReference type="AlphaFoldDB" id="Q01VH8"/>
<dbReference type="InterPro" id="IPR036365">
    <property type="entry name" value="PGBD-like_sf"/>
</dbReference>
<dbReference type="eggNOG" id="COG3409">
    <property type="taxonomic scope" value="Bacteria"/>
</dbReference>
<dbReference type="HOGENOM" id="CLU_091309_0_0_0"/>
<dbReference type="KEGG" id="sus:Acid_5388"/>
<dbReference type="InParanoid" id="Q01VH8"/>
<dbReference type="EMBL" id="CP000473">
    <property type="protein sequence ID" value="ABJ86337.1"/>
    <property type="molecule type" value="Genomic_DNA"/>
</dbReference>
<reference evidence="3" key="1">
    <citation type="submission" date="2006-10" db="EMBL/GenBank/DDBJ databases">
        <title>Complete sequence of Solibacter usitatus Ellin6076.</title>
        <authorList>
            <consortium name="US DOE Joint Genome Institute"/>
            <person name="Copeland A."/>
            <person name="Lucas S."/>
            <person name="Lapidus A."/>
            <person name="Barry K."/>
            <person name="Detter J.C."/>
            <person name="Glavina del Rio T."/>
            <person name="Hammon N."/>
            <person name="Israni S."/>
            <person name="Dalin E."/>
            <person name="Tice H."/>
            <person name="Pitluck S."/>
            <person name="Thompson L.S."/>
            <person name="Brettin T."/>
            <person name="Bruce D."/>
            <person name="Han C."/>
            <person name="Tapia R."/>
            <person name="Gilna P."/>
            <person name="Schmutz J."/>
            <person name="Larimer F."/>
            <person name="Land M."/>
            <person name="Hauser L."/>
            <person name="Kyrpides N."/>
            <person name="Mikhailova N."/>
            <person name="Janssen P.H."/>
            <person name="Kuske C.R."/>
            <person name="Richardson P."/>
        </authorList>
    </citation>
    <scope>NUCLEOTIDE SEQUENCE</scope>
    <source>
        <strain evidence="3">Ellin6076</strain>
    </source>
</reference>
<evidence type="ECO:0000313" key="3">
    <source>
        <dbReference type="EMBL" id="ABJ86337.1"/>
    </source>
</evidence>
<dbReference type="SUPFAM" id="SSF47090">
    <property type="entry name" value="PGBD-like"/>
    <property type="match status" value="1"/>
</dbReference>
<dbReference type="InterPro" id="IPR007921">
    <property type="entry name" value="CHAP_dom"/>
</dbReference>
<dbReference type="SUPFAM" id="SSF54001">
    <property type="entry name" value="Cysteine proteinases"/>
    <property type="match status" value="1"/>
</dbReference>
<accession>Q01VH8</accession>
<gene>
    <name evidence="3" type="ordered locus">Acid_5388</name>
</gene>
<name>Q01VH8_SOLUE</name>
<proteinExistence type="predicted"/>
<dbReference type="InterPro" id="IPR038765">
    <property type="entry name" value="Papain-like_cys_pep_sf"/>
</dbReference>
<feature type="domain" description="Peptidoglycan binding-like" evidence="1">
    <location>
        <begin position="34"/>
        <end position="78"/>
    </location>
</feature>
<dbReference type="Pfam" id="PF05257">
    <property type="entry name" value="CHAP"/>
    <property type="match status" value="1"/>
</dbReference>
<dbReference type="Gene3D" id="1.10.101.10">
    <property type="entry name" value="PGBD-like superfamily/PGBD"/>
    <property type="match status" value="1"/>
</dbReference>
<dbReference type="Pfam" id="PF01471">
    <property type="entry name" value="PG_binding_1"/>
    <property type="match status" value="1"/>
</dbReference>
<evidence type="ECO:0000259" key="2">
    <source>
        <dbReference type="Pfam" id="PF05257"/>
    </source>
</evidence>